<dbReference type="PROSITE" id="PS50994">
    <property type="entry name" value="INTEGRASE"/>
    <property type="match status" value="1"/>
</dbReference>
<dbReference type="InterPro" id="IPR050951">
    <property type="entry name" value="Retrovirus_Pol_polyprotein"/>
</dbReference>
<dbReference type="VEuPathDB" id="CryptoDB:GNI_223630"/>
<dbReference type="GeneID" id="22916645"/>
<dbReference type="GO" id="GO:0003676">
    <property type="term" value="F:nucleic acid binding"/>
    <property type="evidence" value="ECO:0007669"/>
    <property type="project" value="InterPro"/>
</dbReference>
<organism evidence="2 3">
    <name type="scientific">Gregarina niphandrodes</name>
    <name type="common">Septate eugregarine</name>
    <dbReference type="NCBI Taxonomy" id="110365"/>
    <lineage>
        <taxon>Eukaryota</taxon>
        <taxon>Sar</taxon>
        <taxon>Alveolata</taxon>
        <taxon>Apicomplexa</taxon>
        <taxon>Conoidasida</taxon>
        <taxon>Gregarinasina</taxon>
        <taxon>Eugregarinorida</taxon>
        <taxon>Gregarinidae</taxon>
        <taxon>Gregarina</taxon>
    </lineage>
</organism>
<dbReference type="AlphaFoldDB" id="A0A023AW10"/>
<dbReference type="PANTHER" id="PTHR37984:SF5">
    <property type="entry name" value="PROTEIN NYNRIN-LIKE"/>
    <property type="match status" value="1"/>
</dbReference>
<comment type="caution">
    <text evidence="2">The sequence shown here is derived from an EMBL/GenBank/DDBJ whole genome shotgun (WGS) entry which is preliminary data.</text>
</comment>
<feature type="domain" description="Integrase catalytic" evidence="1">
    <location>
        <begin position="1"/>
        <end position="147"/>
    </location>
</feature>
<accession>A0A023AW10</accession>
<dbReference type="PANTHER" id="PTHR37984">
    <property type="entry name" value="PROTEIN CBG26694"/>
    <property type="match status" value="1"/>
</dbReference>
<dbReference type="SUPFAM" id="SSF53098">
    <property type="entry name" value="Ribonuclease H-like"/>
    <property type="match status" value="1"/>
</dbReference>
<proteinExistence type="predicted"/>
<dbReference type="RefSeq" id="XP_011133920.1">
    <property type="nucleotide sequence ID" value="XM_011135618.1"/>
</dbReference>
<dbReference type="InterPro" id="IPR012337">
    <property type="entry name" value="RNaseH-like_sf"/>
</dbReference>
<dbReference type="EMBL" id="AFNH02001774">
    <property type="protein sequence ID" value="EZG42802.1"/>
    <property type="molecule type" value="Genomic_DNA"/>
</dbReference>
<evidence type="ECO:0000259" key="1">
    <source>
        <dbReference type="PROSITE" id="PS50994"/>
    </source>
</evidence>
<keyword evidence="3" id="KW-1185">Reference proteome</keyword>
<protein>
    <submittedName>
        <fullName evidence="2">Integrase core domain protein</fullName>
    </submittedName>
</protein>
<evidence type="ECO:0000313" key="3">
    <source>
        <dbReference type="Proteomes" id="UP000019763"/>
    </source>
</evidence>
<evidence type="ECO:0000313" key="2">
    <source>
        <dbReference type="EMBL" id="EZG42802.1"/>
    </source>
</evidence>
<dbReference type="Proteomes" id="UP000019763">
    <property type="component" value="Unassembled WGS sequence"/>
</dbReference>
<dbReference type="InterPro" id="IPR001584">
    <property type="entry name" value="Integrase_cat-core"/>
</dbReference>
<reference evidence="2" key="1">
    <citation type="submission" date="2013-12" db="EMBL/GenBank/DDBJ databases">
        <authorList>
            <person name="Omoto C.K."/>
            <person name="Sibley D."/>
            <person name="Venepally P."/>
            <person name="Hadjithomas M."/>
            <person name="Karamycheva S."/>
            <person name="Brunk B."/>
            <person name="Roos D."/>
            <person name="Caler E."/>
            <person name="Lorenzi H."/>
        </authorList>
    </citation>
    <scope>NUCLEOTIDE SEQUENCE</scope>
</reference>
<sequence length="155" mass="16873">MIGPRAVAGEVYYLVVIIDHATRFVVAGVTTDKRASTVAELFRDCWYRYFGAPLAVLVDGGTEFKGEFFDLVQKCWKCRLYVTAPYRPQGNGVNESSHRGISKALHGADVRSGPEVREAVSSAVLAHNNIPHPATGLAPVMALIGTDARYPNELP</sequence>
<dbReference type="Gene3D" id="3.30.420.10">
    <property type="entry name" value="Ribonuclease H-like superfamily/Ribonuclease H"/>
    <property type="match status" value="1"/>
</dbReference>
<dbReference type="GO" id="GO:0015074">
    <property type="term" value="P:DNA integration"/>
    <property type="evidence" value="ECO:0007669"/>
    <property type="project" value="InterPro"/>
</dbReference>
<dbReference type="OrthoDB" id="4369127at2759"/>
<dbReference type="InterPro" id="IPR036397">
    <property type="entry name" value="RNaseH_sf"/>
</dbReference>
<gene>
    <name evidence="2" type="ORF">GNI_223630</name>
</gene>
<dbReference type="Pfam" id="PF00665">
    <property type="entry name" value="rve"/>
    <property type="match status" value="1"/>
</dbReference>
<name>A0A023AW10_GRENI</name>